<feature type="repeat" description="ARM" evidence="9">
    <location>
        <begin position="103"/>
        <end position="137"/>
    </location>
</feature>
<dbReference type="PROSITE" id="PS50176">
    <property type="entry name" value="ARM_REPEAT"/>
    <property type="match status" value="1"/>
</dbReference>
<evidence type="ECO:0000256" key="5">
    <source>
        <dbReference type="ARBA" id="ARBA00022968"/>
    </source>
</evidence>
<dbReference type="EMBL" id="JAODUP010000497">
    <property type="protein sequence ID" value="KAK2148443.1"/>
    <property type="molecule type" value="Genomic_DNA"/>
</dbReference>
<evidence type="ECO:0000256" key="8">
    <source>
        <dbReference type="ARBA" id="ARBA00023136"/>
    </source>
</evidence>
<organism evidence="11 12">
    <name type="scientific">Paralvinella palmiformis</name>
    <dbReference type="NCBI Taxonomy" id="53620"/>
    <lineage>
        <taxon>Eukaryota</taxon>
        <taxon>Metazoa</taxon>
        <taxon>Spiralia</taxon>
        <taxon>Lophotrochozoa</taxon>
        <taxon>Annelida</taxon>
        <taxon>Polychaeta</taxon>
        <taxon>Sedentaria</taxon>
        <taxon>Canalipalpata</taxon>
        <taxon>Terebellida</taxon>
        <taxon>Terebelliformia</taxon>
        <taxon>Alvinellidae</taxon>
        <taxon>Paralvinella</taxon>
    </lineage>
</organism>
<reference evidence="11" key="1">
    <citation type="journal article" date="2023" name="Mol. Biol. Evol.">
        <title>Third-Generation Sequencing Reveals the Adaptive Role of the Epigenome in Three Deep-Sea Polychaetes.</title>
        <authorList>
            <person name="Perez M."/>
            <person name="Aroh O."/>
            <person name="Sun Y."/>
            <person name="Lan Y."/>
            <person name="Juniper S.K."/>
            <person name="Young C.R."/>
            <person name="Angers B."/>
            <person name="Qian P.Y."/>
        </authorList>
    </citation>
    <scope>NUCLEOTIDE SEQUENCE</scope>
    <source>
        <strain evidence="11">P08H-3</strain>
    </source>
</reference>
<keyword evidence="12" id="KW-1185">Reference proteome</keyword>
<evidence type="ECO:0000256" key="3">
    <source>
        <dbReference type="ARBA" id="ARBA00010553"/>
    </source>
</evidence>
<sequence length="279" mass="30724">SSERRVKGAQDVLVSSTREDHSVVEGSEVVVEEISATDPSSLSHYEDNLREAGALPKLTSLLSAHRMALRVGQSITYPAVINGVISCINNMAMNQHNQKHLKDCIPALIDFASTDKTDESVQLASLQALTNLSVNSEYHTPYTKLVQQLFEYLDHGGHSVKLQALKVLANLSTNEQMVPHLLAAKAPACLLSLLSPDTETDLLIRWTTILANVIQTVKDRGLTATSLPHEYKAPSPETTYTALYGHVTLQKLKSKVFVLCRHGNTDIRHQASRIHRCLT</sequence>
<protein>
    <recommendedName>
        <fullName evidence="10">Armadillo repeat-containing domain-containing protein</fullName>
    </recommendedName>
</protein>
<dbReference type="InterPro" id="IPR016024">
    <property type="entry name" value="ARM-type_fold"/>
</dbReference>
<keyword evidence="4" id="KW-0812">Transmembrane</keyword>
<evidence type="ECO:0000313" key="11">
    <source>
        <dbReference type="EMBL" id="KAK2148443.1"/>
    </source>
</evidence>
<evidence type="ECO:0000256" key="7">
    <source>
        <dbReference type="ARBA" id="ARBA00023128"/>
    </source>
</evidence>
<dbReference type="InterPro" id="IPR000225">
    <property type="entry name" value="Armadillo"/>
</dbReference>
<proteinExistence type="inferred from homology"/>
<dbReference type="InterPro" id="IPR011989">
    <property type="entry name" value="ARM-like"/>
</dbReference>
<name>A0AAD9J8I8_9ANNE</name>
<dbReference type="InterPro" id="IPR006911">
    <property type="entry name" value="ARM-rpt_dom"/>
</dbReference>
<dbReference type="SMART" id="SM00185">
    <property type="entry name" value="ARM"/>
    <property type="match status" value="2"/>
</dbReference>
<evidence type="ECO:0000313" key="12">
    <source>
        <dbReference type="Proteomes" id="UP001208570"/>
    </source>
</evidence>
<accession>A0AAD9J8I8</accession>
<dbReference type="PANTHER" id="PTHR15712">
    <property type="entry name" value="ARMADILLO REPEAT CONTAINING PROTEIN"/>
    <property type="match status" value="1"/>
</dbReference>
<evidence type="ECO:0000259" key="10">
    <source>
        <dbReference type="Pfam" id="PF04826"/>
    </source>
</evidence>
<comment type="similarity">
    <text evidence="3">Belongs to the eutherian X-chromosome-specific Armcx family.</text>
</comment>
<comment type="caution">
    <text evidence="11">The sequence shown here is derived from an EMBL/GenBank/DDBJ whole genome shotgun (WGS) entry which is preliminary data.</text>
</comment>
<dbReference type="SUPFAM" id="SSF48371">
    <property type="entry name" value="ARM repeat"/>
    <property type="match status" value="1"/>
</dbReference>
<keyword evidence="8" id="KW-0472">Membrane</keyword>
<evidence type="ECO:0000256" key="2">
    <source>
        <dbReference type="ARBA" id="ARBA00004325"/>
    </source>
</evidence>
<evidence type="ECO:0000256" key="6">
    <source>
        <dbReference type="ARBA" id="ARBA00022989"/>
    </source>
</evidence>
<comment type="subcellular location">
    <subcellularLocation>
        <location evidence="1">Membrane</location>
        <topology evidence="1">Single-pass membrane protein</topology>
    </subcellularLocation>
    <subcellularLocation>
        <location evidence="2">Mitochondrion membrane</location>
    </subcellularLocation>
</comment>
<dbReference type="InterPro" id="IPR051303">
    <property type="entry name" value="Armcx_regulator"/>
</dbReference>
<gene>
    <name evidence="11" type="ORF">LSH36_497g01000</name>
</gene>
<feature type="non-terminal residue" evidence="11">
    <location>
        <position position="1"/>
    </location>
</feature>
<dbReference type="PANTHER" id="PTHR15712:SF23">
    <property type="entry name" value="ARMADILLO REPEAT CONTAINING 10"/>
    <property type="match status" value="1"/>
</dbReference>
<dbReference type="AlphaFoldDB" id="A0AAD9J8I8"/>
<keyword evidence="5" id="KW-0735">Signal-anchor</keyword>
<dbReference type="GO" id="GO:0031966">
    <property type="term" value="C:mitochondrial membrane"/>
    <property type="evidence" value="ECO:0007669"/>
    <property type="project" value="UniProtKB-SubCell"/>
</dbReference>
<evidence type="ECO:0000256" key="4">
    <source>
        <dbReference type="ARBA" id="ARBA00022692"/>
    </source>
</evidence>
<dbReference type="Gene3D" id="1.25.10.10">
    <property type="entry name" value="Leucine-rich Repeat Variant"/>
    <property type="match status" value="1"/>
</dbReference>
<evidence type="ECO:0000256" key="9">
    <source>
        <dbReference type="PROSITE-ProRule" id="PRU00259"/>
    </source>
</evidence>
<feature type="domain" description="Armadillo repeat-containing" evidence="10">
    <location>
        <begin position="84"/>
        <end position="221"/>
    </location>
</feature>
<keyword evidence="6" id="KW-1133">Transmembrane helix</keyword>
<dbReference type="Proteomes" id="UP001208570">
    <property type="component" value="Unassembled WGS sequence"/>
</dbReference>
<dbReference type="Pfam" id="PF04826">
    <property type="entry name" value="Arm_2"/>
    <property type="match status" value="1"/>
</dbReference>
<evidence type="ECO:0000256" key="1">
    <source>
        <dbReference type="ARBA" id="ARBA00004167"/>
    </source>
</evidence>
<keyword evidence="7" id="KW-0496">Mitochondrion</keyword>